<dbReference type="InterPro" id="IPR011625">
    <property type="entry name" value="A2M_N_BRD"/>
</dbReference>
<dbReference type="PANTHER" id="PTHR40094:SF1">
    <property type="entry name" value="UBIQUITIN DOMAIN-CONTAINING PROTEIN"/>
    <property type="match status" value="1"/>
</dbReference>
<dbReference type="InterPro" id="IPR041246">
    <property type="entry name" value="Bact_MG10"/>
</dbReference>
<proteinExistence type="predicted"/>
<dbReference type="InterPro" id="IPR001599">
    <property type="entry name" value="Macroglobln_a2"/>
</dbReference>
<dbReference type="EMBL" id="AFBQ01000207">
    <property type="protein sequence ID" value="EHY31192.1"/>
    <property type="molecule type" value="Genomic_DNA"/>
</dbReference>
<dbReference type="Pfam" id="PF07703">
    <property type="entry name" value="A2M_BRD"/>
    <property type="match status" value="1"/>
</dbReference>
<dbReference type="HOGENOM" id="CLU_287659_0_0_4"/>
<name>H3KFB7_9BURK</name>
<dbReference type="PATRIC" id="fig|762967.3.peg.1126"/>
<reference evidence="3 4" key="1">
    <citation type="submission" date="2011-11" db="EMBL/GenBank/DDBJ databases">
        <authorList>
            <person name="Weinstock G."/>
            <person name="Sodergren E."/>
            <person name="Clifton S."/>
            <person name="Fulton L."/>
            <person name="Fulton B."/>
            <person name="Courtney L."/>
            <person name="Fronick C."/>
            <person name="Harrison M."/>
            <person name="Strong C."/>
            <person name="Farmer C."/>
            <person name="Delahaunty K."/>
            <person name="Markovic C."/>
            <person name="Hall O."/>
            <person name="Minx P."/>
            <person name="Tomlinson C."/>
            <person name="Mitreva M."/>
            <person name="Hou S."/>
            <person name="Chen J."/>
            <person name="Wollam A."/>
            <person name="Pepin K.H."/>
            <person name="Johnson M."/>
            <person name="Bhonagiri V."/>
            <person name="Zhang X."/>
            <person name="Suruliraj S."/>
            <person name="Warren W."/>
            <person name="Chinwalla A."/>
            <person name="Mardis E.R."/>
            <person name="Wilson R.K."/>
        </authorList>
    </citation>
    <scope>NUCLEOTIDE SEQUENCE [LARGE SCALE GENOMIC DNA]</scope>
    <source>
        <strain evidence="3 4">YIT 11816</strain>
    </source>
</reference>
<dbReference type="SMART" id="SM01359">
    <property type="entry name" value="A2M_N_2"/>
    <property type="match status" value="1"/>
</dbReference>
<dbReference type="PANTHER" id="PTHR40094">
    <property type="entry name" value="ALPHA-2-MACROGLOBULIN HOMOLOG"/>
    <property type="match status" value="1"/>
</dbReference>
<protein>
    <recommendedName>
        <fullName evidence="5">Alpha-2-macroglobulin family protein</fullName>
    </recommendedName>
</protein>
<organism evidence="3 4">
    <name type="scientific">Sutterella parvirubra YIT 11816</name>
    <dbReference type="NCBI Taxonomy" id="762967"/>
    <lineage>
        <taxon>Bacteria</taxon>
        <taxon>Pseudomonadati</taxon>
        <taxon>Pseudomonadota</taxon>
        <taxon>Betaproteobacteria</taxon>
        <taxon>Burkholderiales</taxon>
        <taxon>Sutterellaceae</taxon>
        <taxon>Sutterella</taxon>
    </lineage>
</organism>
<gene>
    <name evidence="3" type="ORF">HMPREF9440_01434</name>
</gene>
<feature type="non-terminal residue" evidence="3">
    <location>
        <position position="1"/>
    </location>
</feature>
<dbReference type="STRING" id="762967.HMPREF9440_01434"/>
<evidence type="ECO:0000259" key="2">
    <source>
        <dbReference type="SMART" id="SM01360"/>
    </source>
</evidence>
<sequence>YEALAPVETDKAGRGAVALDAALLPEGFSRVRFDVEGVDAEGGRTVTLSQTMLVGREGLMAGWRLKDHPGKLSFLSQDDPAQIEFLVVDQDLKPVAGKMLTLRTARAERVTELTEGPNGRLTYVETPVRAEASTATLTTGADGRALWTLPTGTPGEGILELVDEKGRVLLETDWRVAGNDLRTLKSPDLPAADMRLSVKSTTLTSGGKAELALVSPFEGYGLVTLEDRQVRHAAWVKVKPGENALTVDLPKEGLTPGRAYLHVSLVRAGALPADAEVRRNAGIRASDDEVERRRANAARLTGGYAEAIVPVTVDAEKRRVDLKVEPQTQDGKLRVRITSARPADAVLYAVDEGILSLTHHPAPDVLNAVYLDRALEVVTMEALSLLMPEGLTLPKAPVWGGDVERLASGAAATNPFARTPDSAGVWTSGLVQLNPEGSTFDVKLPEGWHGAVRIVAVAADAESPAVGSTAARTVVSSPLMLEPLTPQAVALGDTFRAGASVQLEKAPAAGQSVAAKVTIADGSGSDEPLALTIGESGAGSVGRMMTAPAAPGVMTLDLRAEAQVDGKPQDATRTTEISVRPPVLPRRVTAVGTVPQTAQAGALPALEPLWAAPGVETRASVSTLPVPWLTALVPTADVNGCFGVIDPERAAADALGYVALMNVPAVRPSLSEKPQDELAQRLRRIANVRGDLGLDATLLAAYLTLPPEADPKPDDIRRVAARVERQITMDPQTAEEARTELLALWLLTREGTLVADRLAALTARMDERLPGWREGPDALLAGAAYARMRMTPEALKLMGTVMKPEKVTALTLRDAAWARAALADGSTLTGERFPAEDVLPKHFMTLLEDGAKRGTSASAAAWSAWALALTSQTAAEKTLPDTVNLVCRRLAEGFDGTTDLKRTGGAVTLSAPGCVEFAVENVEKTALSEPLYFSLVSVGAPKALPAAPISEGLSVTKRYLNAEGKEAATFRTGERVTVEIRIVGTGELVLADPIPGGFMHADRPGAAPEIEDASTRGFLRADDRFVVRLTPYGTAEDGVTTLRYTLRAVTPGTFAAGPAALEDAADGAKRAQGVMATLKVE</sequence>
<feature type="domain" description="Alpha-2-macroglobulin bait region" evidence="1">
    <location>
        <begin position="194"/>
        <end position="357"/>
    </location>
</feature>
<feature type="domain" description="Alpha-2-macroglobulin" evidence="2">
    <location>
        <begin position="425"/>
        <end position="517"/>
    </location>
</feature>
<keyword evidence="4" id="KW-1185">Reference proteome</keyword>
<evidence type="ECO:0000259" key="1">
    <source>
        <dbReference type="SMART" id="SM01359"/>
    </source>
</evidence>
<dbReference type="SMART" id="SM01360">
    <property type="entry name" value="A2M"/>
    <property type="match status" value="1"/>
</dbReference>
<dbReference type="Pfam" id="PF17973">
    <property type="entry name" value="bMG10"/>
    <property type="match status" value="1"/>
</dbReference>
<dbReference type="InterPro" id="IPR051802">
    <property type="entry name" value="YfhM-like"/>
</dbReference>
<evidence type="ECO:0000313" key="4">
    <source>
        <dbReference type="Proteomes" id="UP000004956"/>
    </source>
</evidence>
<comment type="caution">
    <text evidence="3">The sequence shown here is derived from an EMBL/GenBank/DDBJ whole genome shotgun (WGS) entry which is preliminary data.</text>
</comment>
<dbReference type="Proteomes" id="UP000004956">
    <property type="component" value="Unassembled WGS sequence"/>
</dbReference>
<accession>H3KFB7</accession>
<dbReference type="AlphaFoldDB" id="H3KFB7"/>
<dbReference type="GO" id="GO:0004866">
    <property type="term" value="F:endopeptidase inhibitor activity"/>
    <property type="evidence" value="ECO:0007669"/>
    <property type="project" value="InterPro"/>
</dbReference>
<evidence type="ECO:0008006" key="5">
    <source>
        <dbReference type="Google" id="ProtNLM"/>
    </source>
</evidence>
<evidence type="ECO:0000313" key="3">
    <source>
        <dbReference type="EMBL" id="EHY31192.1"/>
    </source>
</evidence>